<gene>
    <name evidence="1" type="ORF">SAMN02799620_03342</name>
</gene>
<accession>A0A1G4WGP1</accession>
<dbReference type="RefSeq" id="WP_170847283.1">
    <property type="nucleotide sequence ID" value="NZ_FMUB01000006.1"/>
</dbReference>
<evidence type="ECO:0000313" key="1">
    <source>
        <dbReference type="EMBL" id="SCX22655.1"/>
    </source>
</evidence>
<sequence length="51" mass="5639">MEGVGDLAVMVDKLSTAAFDEVPVAELLEVQSALEQVYRRLPGFSTASWRR</sequence>
<evidence type="ECO:0000313" key="2">
    <source>
        <dbReference type="Proteomes" id="UP000199707"/>
    </source>
</evidence>
<proteinExistence type="predicted"/>
<protein>
    <submittedName>
        <fullName evidence="1">Uncharacterized protein</fullName>
    </submittedName>
</protein>
<dbReference type="AlphaFoldDB" id="A0A1G4WGP1"/>
<dbReference type="STRING" id="1502745.SAMN02799620_03342"/>
<name>A0A1G4WGP1_9MYCO</name>
<dbReference type="EMBL" id="FMUB01000006">
    <property type="protein sequence ID" value="SCX22655.1"/>
    <property type="molecule type" value="Genomic_DNA"/>
</dbReference>
<reference evidence="2" key="1">
    <citation type="submission" date="2016-10" db="EMBL/GenBank/DDBJ databases">
        <authorList>
            <person name="Varghese N."/>
            <person name="Submissions S."/>
        </authorList>
    </citation>
    <scope>NUCLEOTIDE SEQUENCE [LARGE SCALE GENOMIC DNA]</scope>
    <source>
        <strain evidence="2">UNC267MFSha1.1M11</strain>
    </source>
</reference>
<dbReference type="Proteomes" id="UP000199707">
    <property type="component" value="Unassembled WGS sequence"/>
</dbReference>
<organism evidence="1 2">
    <name type="scientific">Mycolicibacterium fluoranthenivorans</name>
    <dbReference type="NCBI Taxonomy" id="258505"/>
    <lineage>
        <taxon>Bacteria</taxon>
        <taxon>Bacillati</taxon>
        <taxon>Actinomycetota</taxon>
        <taxon>Actinomycetes</taxon>
        <taxon>Mycobacteriales</taxon>
        <taxon>Mycobacteriaceae</taxon>
        <taxon>Mycolicibacterium</taxon>
    </lineage>
</organism>